<protein>
    <recommendedName>
        <fullName evidence="8">3-phosphoshikimate 1-carboxyvinyltransferase</fullName>
        <ecNumber evidence="8">2.5.1.19</ecNumber>
    </recommendedName>
    <alternativeName>
        <fullName evidence="8">5-enolpyruvylshikimate-3-phosphate synthase</fullName>
        <shortName evidence="8">EPSP synthase</shortName>
        <shortName evidence="8">EPSPS</shortName>
    </alternativeName>
</protein>
<dbReference type="InterPro" id="IPR006264">
    <property type="entry name" value="EPSP_synthase"/>
</dbReference>
<evidence type="ECO:0000313" key="11">
    <source>
        <dbReference type="Proteomes" id="UP000223527"/>
    </source>
</evidence>
<dbReference type="FunFam" id="3.65.10.10:FF:000005">
    <property type="entry name" value="3-phosphoshikimate 1-carboxyvinyltransferase"/>
    <property type="match status" value="1"/>
</dbReference>
<dbReference type="GO" id="GO:0009423">
    <property type="term" value="P:chorismate biosynthetic process"/>
    <property type="evidence" value="ECO:0007669"/>
    <property type="project" value="UniProtKB-UniRule"/>
</dbReference>
<dbReference type="GO" id="GO:0008652">
    <property type="term" value="P:amino acid biosynthetic process"/>
    <property type="evidence" value="ECO:0007669"/>
    <property type="project" value="UniProtKB-KW"/>
</dbReference>
<feature type="binding site" evidence="8">
    <location>
        <position position="136"/>
    </location>
    <ligand>
        <name>phosphoenolpyruvate</name>
        <dbReference type="ChEBI" id="CHEBI:58702"/>
    </ligand>
</feature>
<dbReference type="EC" id="2.5.1.19" evidence="8"/>
<comment type="function">
    <text evidence="8">Catalyzes the transfer of the enolpyruvyl moiety of phosphoenolpyruvate (PEP) to the 5-hydroxyl of shikimate-3-phosphate (S3P) to produce enolpyruvyl shikimate-3-phosphate and inorganic phosphate.</text>
</comment>
<dbReference type="Gene3D" id="3.65.10.10">
    <property type="entry name" value="Enolpyruvate transferase domain"/>
    <property type="match status" value="2"/>
</dbReference>
<proteinExistence type="inferred from homology"/>
<feature type="binding site" evidence="8">
    <location>
        <position position="183"/>
    </location>
    <ligand>
        <name>phosphoenolpyruvate</name>
        <dbReference type="ChEBI" id="CHEBI:58702"/>
    </ligand>
</feature>
<dbReference type="PIRSF" id="PIRSF000505">
    <property type="entry name" value="EPSPS"/>
    <property type="match status" value="1"/>
</dbReference>
<evidence type="ECO:0000259" key="9">
    <source>
        <dbReference type="Pfam" id="PF00275"/>
    </source>
</evidence>
<dbReference type="UniPathway" id="UPA00053">
    <property type="reaction ID" value="UER00089"/>
</dbReference>
<comment type="catalytic activity">
    <reaction evidence="7">
        <text>3-phosphoshikimate + phosphoenolpyruvate = 5-O-(1-carboxyvinyl)-3-phosphoshikimate + phosphate</text>
        <dbReference type="Rhea" id="RHEA:21256"/>
        <dbReference type="ChEBI" id="CHEBI:43474"/>
        <dbReference type="ChEBI" id="CHEBI:57701"/>
        <dbReference type="ChEBI" id="CHEBI:58702"/>
        <dbReference type="ChEBI" id="CHEBI:145989"/>
        <dbReference type="EC" id="2.5.1.19"/>
    </reaction>
    <physiologicalReaction direction="left-to-right" evidence="7">
        <dbReference type="Rhea" id="RHEA:21257"/>
    </physiologicalReaction>
</comment>
<dbReference type="InterPro" id="IPR001986">
    <property type="entry name" value="Enolpyruvate_Tfrase_dom"/>
</dbReference>
<dbReference type="Proteomes" id="UP000223527">
    <property type="component" value="Unassembled WGS sequence"/>
</dbReference>
<comment type="subcellular location">
    <subcellularLocation>
        <location evidence="8">Cytoplasm</location>
    </subcellularLocation>
</comment>
<organism evidence="10 11">
    <name type="scientific">Teichococcus rhizosphaerae</name>
    <dbReference type="NCBI Taxonomy" id="1335062"/>
    <lineage>
        <taxon>Bacteria</taxon>
        <taxon>Pseudomonadati</taxon>
        <taxon>Pseudomonadota</taxon>
        <taxon>Alphaproteobacteria</taxon>
        <taxon>Acetobacterales</taxon>
        <taxon>Roseomonadaceae</taxon>
        <taxon>Roseomonas</taxon>
    </lineage>
</organism>
<feature type="binding site" evidence="8">
    <location>
        <position position="35"/>
    </location>
    <ligand>
        <name>3-phosphoshikimate</name>
        <dbReference type="ChEBI" id="CHEBI:145989"/>
    </ligand>
</feature>
<dbReference type="SUPFAM" id="SSF55205">
    <property type="entry name" value="EPT/RTPC-like"/>
    <property type="match status" value="1"/>
</dbReference>
<evidence type="ECO:0000256" key="5">
    <source>
        <dbReference type="ARBA" id="ARBA00022679"/>
    </source>
</evidence>
<reference evidence="10 11" key="1">
    <citation type="submission" date="2017-10" db="EMBL/GenBank/DDBJ databases">
        <authorList>
            <person name="Banno H."/>
            <person name="Chua N.-H."/>
        </authorList>
    </citation>
    <scope>NUCLEOTIDE SEQUENCE [LARGE SCALE GENOMIC DNA]</scope>
    <source>
        <strain evidence="10 11">YW11</strain>
    </source>
</reference>
<dbReference type="GO" id="GO:0005737">
    <property type="term" value="C:cytoplasm"/>
    <property type="evidence" value="ECO:0007669"/>
    <property type="project" value="UniProtKB-SubCell"/>
</dbReference>
<evidence type="ECO:0000256" key="6">
    <source>
        <dbReference type="ARBA" id="ARBA00023141"/>
    </source>
</evidence>
<evidence type="ECO:0000256" key="2">
    <source>
        <dbReference type="ARBA" id="ARBA00009948"/>
    </source>
</evidence>
<dbReference type="GO" id="GO:0003866">
    <property type="term" value="F:3-phosphoshikimate 1-carboxyvinyltransferase activity"/>
    <property type="evidence" value="ECO:0007669"/>
    <property type="project" value="UniProtKB-UniRule"/>
</dbReference>
<dbReference type="InterPro" id="IPR013792">
    <property type="entry name" value="RNA3'P_cycl/enolpyr_Trfase_a/b"/>
</dbReference>
<feature type="binding site" evidence="8">
    <location>
        <position position="408"/>
    </location>
    <ligand>
        <name>phosphoenolpyruvate</name>
        <dbReference type="ChEBI" id="CHEBI:58702"/>
    </ligand>
</feature>
<feature type="binding site" evidence="8">
    <location>
        <position position="108"/>
    </location>
    <ligand>
        <name>phosphoenolpyruvate</name>
        <dbReference type="ChEBI" id="CHEBI:58702"/>
    </ligand>
</feature>
<keyword evidence="11" id="KW-1185">Reference proteome</keyword>
<evidence type="ECO:0000256" key="8">
    <source>
        <dbReference type="HAMAP-Rule" id="MF_00210"/>
    </source>
</evidence>
<dbReference type="OrthoDB" id="9809920at2"/>
<keyword evidence="6 8" id="KW-0057">Aromatic amino acid biosynthesis</keyword>
<comment type="similarity">
    <text evidence="2 8">Belongs to the EPSP synthase family.</text>
</comment>
<dbReference type="HAMAP" id="MF_00210">
    <property type="entry name" value="EPSP_synth"/>
    <property type="match status" value="1"/>
</dbReference>
<dbReference type="Pfam" id="PF00275">
    <property type="entry name" value="EPSP_synthase"/>
    <property type="match status" value="1"/>
</dbReference>
<feature type="binding site" evidence="8">
    <location>
        <position position="364"/>
    </location>
    <ligand>
        <name>phosphoenolpyruvate</name>
        <dbReference type="ChEBI" id="CHEBI:58702"/>
    </ligand>
</feature>
<comment type="caution">
    <text evidence="8">Lacks conserved residue(s) required for the propagation of feature annotation.</text>
</comment>
<feature type="binding site" evidence="8">
    <location>
        <position position="40"/>
    </location>
    <ligand>
        <name>3-phosphoshikimate</name>
        <dbReference type="ChEBI" id="CHEBI:145989"/>
    </ligand>
</feature>
<comment type="caution">
    <text evidence="10">The sequence shown here is derived from an EMBL/GenBank/DDBJ whole genome shotgun (WGS) entry which is preliminary data.</text>
</comment>
<dbReference type="InterPro" id="IPR023193">
    <property type="entry name" value="EPSP_synthase_CS"/>
</dbReference>
<dbReference type="PANTHER" id="PTHR21090">
    <property type="entry name" value="AROM/DEHYDROQUINATE SYNTHASE"/>
    <property type="match status" value="1"/>
</dbReference>
<feature type="binding site" evidence="8">
    <location>
        <position position="181"/>
    </location>
    <ligand>
        <name>3-phosphoshikimate</name>
        <dbReference type="ChEBI" id="CHEBI:145989"/>
    </ligand>
</feature>
<dbReference type="PANTHER" id="PTHR21090:SF5">
    <property type="entry name" value="PENTAFUNCTIONAL AROM POLYPEPTIDE"/>
    <property type="match status" value="1"/>
</dbReference>
<feature type="binding site" evidence="8">
    <location>
        <position position="36"/>
    </location>
    <ligand>
        <name>3-phosphoshikimate</name>
        <dbReference type="ChEBI" id="CHEBI:145989"/>
    </ligand>
</feature>
<dbReference type="CDD" id="cd01556">
    <property type="entry name" value="EPSP_synthase"/>
    <property type="match status" value="1"/>
</dbReference>
<gene>
    <name evidence="8 10" type="primary">aroA</name>
    <name evidence="10" type="ORF">CR162_09820</name>
</gene>
<evidence type="ECO:0000256" key="7">
    <source>
        <dbReference type="ARBA" id="ARBA00044633"/>
    </source>
</evidence>
<comment type="pathway">
    <text evidence="1 8">Metabolic intermediate biosynthesis; chorismate biosynthesis; chorismate from D-erythrose 4-phosphate and phosphoenolpyruvate: step 6/7.</text>
</comment>
<dbReference type="PROSITE" id="PS00104">
    <property type="entry name" value="EPSP_SYNTHASE_1"/>
    <property type="match status" value="1"/>
</dbReference>
<name>A0A2C7AAH1_9PROT</name>
<feature type="domain" description="Enolpyruvate transferase" evidence="9">
    <location>
        <begin position="23"/>
        <end position="440"/>
    </location>
</feature>
<dbReference type="PROSITE" id="PS00885">
    <property type="entry name" value="EPSP_SYNTHASE_2"/>
    <property type="match status" value="1"/>
</dbReference>
<dbReference type="GO" id="GO:0009073">
    <property type="term" value="P:aromatic amino acid family biosynthetic process"/>
    <property type="evidence" value="ECO:0007669"/>
    <property type="project" value="UniProtKB-KW"/>
</dbReference>
<evidence type="ECO:0000313" key="10">
    <source>
        <dbReference type="EMBL" id="PHK95039.1"/>
    </source>
</evidence>
<feature type="binding site" evidence="8">
    <location>
        <position position="360"/>
    </location>
    <ligand>
        <name>3-phosphoshikimate</name>
        <dbReference type="ChEBI" id="CHEBI:145989"/>
    </ligand>
</feature>
<keyword evidence="5 8" id="KW-0808">Transferase</keyword>
<sequence length="461" mass="47478">MSNPTPVEHGTNARPLRASRPLQGLAGRLTVAGDKSISHRALMFGALAVGRTEISGLLEGEDVLRTAAAMRALGATVERLGEGRWQVSGRGVGGLLEPEDVLDMGNSGTAARLICGLIAGHPIFAVLTGDGSLRRRPMKRVTDPLSAGGARFTGRAGGRLPLAIEGAAEPMPLDYTLPMASAQVKSAVMLAGLCARGTTRVVEPEATRDHTENMLRHFGATVRVEADGHRRVIELDGQPELVAAPVAVPGDPSSAAFPLVAALLVPGSAVTVAHVGLNPLRTGLFTTLREMGADLSVENARTEGGEKVGDLTARFGPLSAVDVPAERVPSMVDEYPILAVAAACASGTSRFRGLAELRVKESDRVAATAALLEANGIRVEIEGDDMLVHGTGAPPPGGGTVVTHMDHRIAMSALVLGLATGAPVAVDDASFIDTSFPGFAALINRAAGGEVLCPLNHPAVA</sequence>
<keyword evidence="4 8" id="KW-0028">Amino-acid biosynthesis</keyword>
<evidence type="ECO:0000256" key="4">
    <source>
        <dbReference type="ARBA" id="ARBA00022605"/>
    </source>
</evidence>
<evidence type="ECO:0000256" key="1">
    <source>
        <dbReference type="ARBA" id="ARBA00004811"/>
    </source>
</evidence>
<comment type="subunit">
    <text evidence="8">Monomer.</text>
</comment>
<evidence type="ECO:0000256" key="3">
    <source>
        <dbReference type="ARBA" id="ARBA00022490"/>
    </source>
</evidence>
<dbReference type="AlphaFoldDB" id="A0A2C7AAH1"/>
<dbReference type="NCBIfam" id="TIGR01356">
    <property type="entry name" value="aroA"/>
    <property type="match status" value="1"/>
</dbReference>
<feature type="binding site" evidence="8">
    <location>
        <position position="183"/>
    </location>
    <ligand>
        <name>3-phosphoshikimate</name>
        <dbReference type="ChEBI" id="CHEBI:145989"/>
    </ligand>
</feature>
<dbReference type="InterPro" id="IPR036968">
    <property type="entry name" value="Enolpyruvate_Tfrase_sf"/>
</dbReference>
<accession>A0A2C7AAH1</accession>
<feature type="binding site" evidence="8">
    <location>
        <position position="333"/>
    </location>
    <ligand>
        <name>3-phosphoshikimate</name>
        <dbReference type="ChEBI" id="CHEBI:145989"/>
    </ligand>
</feature>
<keyword evidence="3 8" id="KW-0963">Cytoplasm</keyword>
<dbReference type="EMBL" id="PDNU01000015">
    <property type="protein sequence ID" value="PHK95039.1"/>
    <property type="molecule type" value="Genomic_DNA"/>
</dbReference>
<feature type="binding site" evidence="8">
    <location>
        <position position="35"/>
    </location>
    <ligand>
        <name>phosphoenolpyruvate</name>
        <dbReference type="ChEBI" id="CHEBI:58702"/>
    </ligand>
</feature>
<feature type="active site" description="Proton acceptor" evidence="8">
    <location>
        <position position="333"/>
    </location>
</feature>